<evidence type="ECO:0000313" key="1">
    <source>
        <dbReference type="EMBL" id="AFX99515.1"/>
    </source>
</evidence>
<dbReference type="Proteomes" id="UP000010077">
    <property type="component" value="Chromosome"/>
</dbReference>
<dbReference type="KEGG" id="thal:A1OE_1342"/>
<name>K7YIT0_9PROT</name>
<gene>
    <name evidence="1" type="ORF">A1OE_1342</name>
</gene>
<keyword evidence="2" id="KW-1185">Reference proteome</keyword>
<organism evidence="1 2">
    <name type="scientific">Candidatus Endolissoclinum faulkneri L2</name>
    <dbReference type="NCBI Taxonomy" id="1193729"/>
    <lineage>
        <taxon>Bacteria</taxon>
        <taxon>Pseudomonadati</taxon>
        <taxon>Pseudomonadota</taxon>
        <taxon>Alphaproteobacteria</taxon>
        <taxon>Rhodospirillales</taxon>
        <taxon>Rhodospirillaceae</taxon>
        <taxon>Candidatus Endolissoclinum</taxon>
    </lineage>
</organism>
<reference evidence="1 2" key="1">
    <citation type="journal article" date="2012" name="Proc. Natl. Acad. Sci. U.S.A.">
        <title>Genome streamlining and chemical defense in a coral reef symbiosis.</title>
        <authorList>
            <person name="Kwan J.C."/>
            <person name="Donia M.S."/>
            <person name="Han A.W."/>
            <person name="Hirose E."/>
            <person name="Haygood M.G."/>
            <person name="Schmidt E.W."/>
        </authorList>
    </citation>
    <scope>NUCLEOTIDE SEQUENCE [LARGE SCALE GENOMIC DNA]</scope>
    <source>
        <strain evidence="1 2">L2</strain>
    </source>
</reference>
<accession>K7YIT0</accession>
<protein>
    <submittedName>
        <fullName evidence="1">Uncharacterized protein</fullName>
    </submittedName>
</protein>
<evidence type="ECO:0000313" key="2">
    <source>
        <dbReference type="Proteomes" id="UP000010077"/>
    </source>
</evidence>
<proteinExistence type="predicted"/>
<dbReference type="EMBL" id="CP003539">
    <property type="protein sequence ID" value="AFX99515.1"/>
    <property type="molecule type" value="Genomic_DNA"/>
</dbReference>
<sequence>MIIKIELIYSSLFTYAELIVKNHLTFRDARCLIKYLR</sequence>
<dbReference type="AlphaFoldDB" id="K7YIT0"/>
<dbReference type="HOGENOM" id="CLU_3341716_0_0_5"/>
<dbReference type="STRING" id="1193729.A1OE_1342"/>